<dbReference type="SUPFAM" id="SSF103196">
    <property type="entry name" value="Roadblock/LC7 domain"/>
    <property type="match status" value="1"/>
</dbReference>
<dbReference type="KEGG" id="mpsy:CEK71_01735"/>
<dbReference type="SMART" id="SM00960">
    <property type="entry name" value="Robl_LC7"/>
    <property type="match status" value="1"/>
</dbReference>
<proteinExistence type="predicted"/>
<keyword evidence="4" id="KW-1185">Reference proteome</keyword>
<reference evidence="3 5" key="2">
    <citation type="submission" date="2017-11" db="EMBL/GenBank/DDBJ databases">
        <title>Draft Genome Sequence of Methylobacter psychrotolerans Sph1T, an Obligate Methanotroph from Low-Temperature Environments.</title>
        <authorList>
            <person name="Oshkin I.Y."/>
            <person name="Miroshnikov K."/>
            <person name="Belova S.E."/>
            <person name="Korzhenkov A."/>
            <person name="Toshchakov S.V."/>
            <person name="Dedysh S.N."/>
        </authorList>
    </citation>
    <scope>NUCLEOTIDE SEQUENCE [LARGE SCALE GENOMIC DNA]</scope>
    <source>
        <strain evidence="3 5">Sph1</strain>
    </source>
</reference>
<dbReference type="Proteomes" id="UP000237423">
    <property type="component" value="Unassembled WGS sequence"/>
</dbReference>
<name>A0A1Z4BU87_9GAMM</name>
<dbReference type="AlphaFoldDB" id="A0A1Z4BU87"/>
<reference evidence="2 4" key="1">
    <citation type="submission" date="2017-06" db="EMBL/GenBank/DDBJ databases">
        <title>Genome Sequencing of the methanotroph Methylovulum psychrotolerants str. HV10-M2 isolated from a high-altitude environment.</title>
        <authorList>
            <person name="Mateos-Rivera A."/>
        </authorList>
    </citation>
    <scope>NUCLEOTIDE SEQUENCE [LARGE SCALE GENOMIC DNA]</scope>
    <source>
        <strain evidence="2 4">HV10_M2</strain>
    </source>
</reference>
<dbReference type="EMBL" id="PGFZ01000001">
    <property type="protein sequence ID" value="POZ54023.1"/>
    <property type="molecule type" value="Genomic_DNA"/>
</dbReference>
<dbReference type="Gene3D" id="3.30.450.30">
    <property type="entry name" value="Dynein light chain 2a, cytoplasmic"/>
    <property type="match status" value="1"/>
</dbReference>
<sequence>MYALLSAFNNTDPRIQASAVTSIDGVALGYAHQYGGNEDHVCGMGSALFAVGKNSIATLLGGDCKHLVVTGEQGYVLVALLNQDVLLVAVTQEGVDLPKLMQAMDGFREDFLLAQ</sequence>
<evidence type="ECO:0000313" key="5">
    <source>
        <dbReference type="Proteomes" id="UP000237423"/>
    </source>
</evidence>
<feature type="domain" description="Roadblock/LAMTOR2" evidence="1">
    <location>
        <begin position="2"/>
        <end position="91"/>
    </location>
</feature>
<evidence type="ECO:0000313" key="4">
    <source>
        <dbReference type="Proteomes" id="UP000197019"/>
    </source>
</evidence>
<evidence type="ECO:0000259" key="1">
    <source>
        <dbReference type="SMART" id="SM00960"/>
    </source>
</evidence>
<evidence type="ECO:0000313" key="3">
    <source>
        <dbReference type="EMBL" id="POZ54023.1"/>
    </source>
</evidence>
<dbReference type="EMBL" id="CP022129">
    <property type="protein sequence ID" value="ASF44886.1"/>
    <property type="molecule type" value="Genomic_DNA"/>
</dbReference>
<gene>
    <name evidence="3" type="ORF">AADEFJLK_01066</name>
    <name evidence="2" type="ORF">CEK71_01735</name>
</gene>
<dbReference type="InterPro" id="IPR004942">
    <property type="entry name" value="Roadblock/LAMTOR2_dom"/>
</dbReference>
<protein>
    <recommendedName>
        <fullName evidence="1">Roadblock/LAMTOR2 domain-containing protein</fullName>
    </recommendedName>
</protein>
<dbReference type="RefSeq" id="WP_088617769.1">
    <property type="nucleotide sequence ID" value="NZ_CP022129.1"/>
</dbReference>
<dbReference type="Pfam" id="PF03259">
    <property type="entry name" value="Robl_LC7"/>
    <property type="match status" value="1"/>
</dbReference>
<dbReference type="Proteomes" id="UP000197019">
    <property type="component" value="Chromosome"/>
</dbReference>
<evidence type="ECO:0000313" key="2">
    <source>
        <dbReference type="EMBL" id="ASF44886.1"/>
    </source>
</evidence>
<organism evidence="2 4">
    <name type="scientific">Methylovulum psychrotolerans</name>
    <dbReference type="NCBI Taxonomy" id="1704499"/>
    <lineage>
        <taxon>Bacteria</taxon>
        <taxon>Pseudomonadati</taxon>
        <taxon>Pseudomonadota</taxon>
        <taxon>Gammaproteobacteria</taxon>
        <taxon>Methylococcales</taxon>
        <taxon>Methylococcaceae</taxon>
        <taxon>Methylovulum</taxon>
    </lineage>
</organism>
<accession>A0A1Z4BU87</accession>